<keyword evidence="2" id="KW-0472">Membrane</keyword>
<dbReference type="GO" id="GO:0003677">
    <property type="term" value="F:DNA binding"/>
    <property type="evidence" value="ECO:0007669"/>
    <property type="project" value="InterPro"/>
</dbReference>
<feature type="compositionally biased region" description="Polar residues" evidence="1">
    <location>
        <begin position="105"/>
        <end position="122"/>
    </location>
</feature>
<dbReference type="GO" id="GO:0015627">
    <property type="term" value="C:type II protein secretion system complex"/>
    <property type="evidence" value="ECO:0007669"/>
    <property type="project" value="TreeGrafter"/>
</dbReference>
<evidence type="ECO:0000313" key="4">
    <source>
        <dbReference type="EMBL" id="AXI99634.1"/>
    </source>
</evidence>
<dbReference type="AlphaFoldDB" id="A0A345UGN3"/>
<sequence>MKRFLYFLTDRLQITYYERISVLTLGGLFILLLTINQLYKPAVAFSEEDYAEVIADFHARLELRESERQELLARYYPEAEPSAVAEAEITSVDSPDSGPARLQGASRSPAQEQTVQQASPASTPAVLSAETASEKNTAESDNLVSADNLTESAAVVTPTSVASDSKININTADTDELVQLPGIGPAIAARIIEYRNEFGPFEEISEIKNVRGIGQARFDAIKDYITTGKDD</sequence>
<dbReference type="GO" id="GO:0015628">
    <property type="term" value="P:protein secretion by the type II secretion system"/>
    <property type="evidence" value="ECO:0007669"/>
    <property type="project" value="TreeGrafter"/>
</dbReference>
<dbReference type="Proteomes" id="UP000254808">
    <property type="component" value="Chromosome"/>
</dbReference>
<dbReference type="SMART" id="SM00278">
    <property type="entry name" value="HhH1"/>
    <property type="match status" value="2"/>
</dbReference>
<dbReference type="InterPro" id="IPR003583">
    <property type="entry name" value="Hlx-hairpin-Hlx_DNA-bd_motif"/>
</dbReference>
<dbReference type="InterPro" id="IPR051675">
    <property type="entry name" value="Endo/Exo/Phosphatase_dom_1"/>
</dbReference>
<dbReference type="InterPro" id="IPR004509">
    <property type="entry name" value="Competence_ComEA_HhH"/>
</dbReference>
<dbReference type="PANTHER" id="PTHR21180">
    <property type="entry name" value="ENDONUCLEASE/EXONUCLEASE/PHOSPHATASE FAMILY DOMAIN-CONTAINING PROTEIN 1"/>
    <property type="match status" value="1"/>
</dbReference>
<evidence type="ECO:0000256" key="1">
    <source>
        <dbReference type="SAM" id="MobiDB-lite"/>
    </source>
</evidence>
<dbReference type="GO" id="GO:0006281">
    <property type="term" value="P:DNA repair"/>
    <property type="evidence" value="ECO:0007669"/>
    <property type="project" value="InterPro"/>
</dbReference>
<dbReference type="RefSeq" id="WP_114982926.1">
    <property type="nucleotide sequence ID" value="NZ_CP027806.1"/>
</dbReference>
<protein>
    <submittedName>
        <fullName evidence="4">ComEA protein</fullName>
    </submittedName>
</protein>
<keyword evidence="2" id="KW-1133">Transmembrane helix</keyword>
<accession>A0A345UGN3</accession>
<evidence type="ECO:0000313" key="5">
    <source>
        <dbReference type="Proteomes" id="UP000254808"/>
    </source>
</evidence>
<dbReference type="EMBL" id="CP027806">
    <property type="protein sequence ID" value="AXI99634.1"/>
    <property type="molecule type" value="Genomic_DNA"/>
</dbReference>
<dbReference type="KEGG" id="cprv:CYPRO_0347"/>
<evidence type="ECO:0000259" key="3">
    <source>
        <dbReference type="SMART" id="SM00278"/>
    </source>
</evidence>
<dbReference type="NCBIfam" id="TIGR00426">
    <property type="entry name" value="competence protein ComEA helix-hairpin-helix repeat region"/>
    <property type="match status" value="1"/>
</dbReference>
<keyword evidence="2" id="KW-0812">Transmembrane</keyword>
<reference evidence="4 5" key="1">
    <citation type="submission" date="2018-03" db="EMBL/GenBank/DDBJ databases">
        <title>Phenotypic and genomic properties of Cyclonatronum proteinivorum gen. nov., sp. nov., a haloalkaliphilic bacteroidete from soda lakes possessing Na+-translocating rhodopsin.</title>
        <authorList>
            <person name="Toshchakov S.V."/>
            <person name="Korzhenkov A."/>
            <person name="Samarov N.I."/>
            <person name="Kublanov I.V."/>
            <person name="Muntyan M.S."/>
            <person name="Sorokin D.Y."/>
        </authorList>
    </citation>
    <scope>NUCLEOTIDE SEQUENCE [LARGE SCALE GENOMIC DNA]</scope>
    <source>
        <strain evidence="4 5">Omega</strain>
    </source>
</reference>
<proteinExistence type="predicted"/>
<feature type="region of interest" description="Disordered" evidence="1">
    <location>
        <begin position="88"/>
        <end position="142"/>
    </location>
</feature>
<name>A0A345UGN3_9BACT</name>
<feature type="transmembrane region" description="Helical" evidence="2">
    <location>
        <begin position="20"/>
        <end position="39"/>
    </location>
</feature>
<dbReference type="Gene3D" id="1.10.150.320">
    <property type="entry name" value="Photosystem II 12 kDa extrinsic protein"/>
    <property type="match status" value="1"/>
</dbReference>
<evidence type="ECO:0000256" key="2">
    <source>
        <dbReference type="SAM" id="Phobius"/>
    </source>
</evidence>
<dbReference type="OrthoDB" id="981124at2"/>
<feature type="domain" description="Helix-hairpin-helix DNA-binding motif class 1" evidence="3">
    <location>
        <begin position="205"/>
        <end position="224"/>
    </location>
</feature>
<feature type="domain" description="Helix-hairpin-helix DNA-binding motif class 1" evidence="3">
    <location>
        <begin position="175"/>
        <end position="194"/>
    </location>
</feature>
<dbReference type="Pfam" id="PF12836">
    <property type="entry name" value="HHH_3"/>
    <property type="match status" value="1"/>
</dbReference>
<dbReference type="SUPFAM" id="SSF47781">
    <property type="entry name" value="RuvA domain 2-like"/>
    <property type="match status" value="1"/>
</dbReference>
<gene>
    <name evidence="4" type="ORF">CYPRO_0347</name>
</gene>
<dbReference type="InterPro" id="IPR010994">
    <property type="entry name" value="RuvA_2-like"/>
</dbReference>
<dbReference type="PANTHER" id="PTHR21180:SF32">
    <property type="entry name" value="ENDONUCLEASE_EXONUCLEASE_PHOSPHATASE FAMILY DOMAIN-CONTAINING PROTEIN 1"/>
    <property type="match status" value="1"/>
</dbReference>
<organism evidence="4 5">
    <name type="scientific">Cyclonatronum proteinivorum</name>
    <dbReference type="NCBI Taxonomy" id="1457365"/>
    <lineage>
        <taxon>Bacteria</taxon>
        <taxon>Pseudomonadati</taxon>
        <taxon>Balneolota</taxon>
        <taxon>Balneolia</taxon>
        <taxon>Balneolales</taxon>
        <taxon>Cyclonatronaceae</taxon>
        <taxon>Cyclonatronum</taxon>
    </lineage>
</organism>
<keyword evidence="5" id="KW-1185">Reference proteome</keyword>